<evidence type="ECO:0000313" key="1">
    <source>
        <dbReference type="EMBL" id="MDT0683087.1"/>
    </source>
</evidence>
<protein>
    <submittedName>
        <fullName evidence="1">Uncharacterized protein</fullName>
    </submittedName>
</protein>
<gene>
    <name evidence="1" type="ORF">RM543_10350</name>
</gene>
<proteinExistence type="predicted"/>
<comment type="caution">
    <text evidence="1">The sequence shown here is derived from an EMBL/GenBank/DDBJ whole genome shotgun (WGS) entry which is preliminary data.</text>
</comment>
<reference evidence="1 2" key="1">
    <citation type="submission" date="2023-09" db="EMBL/GenBank/DDBJ databases">
        <authorList>
            <person name="Rey-Velasco X."/>
        </authorList>
    </citation>
    <scope>NUCLEOTIDE SEQUENCE [LARGE SCALE GENOMIC DNA]</scope>
    <source>
        <strain evidence="1 2">F158</strain>
    </source>
</reference>
<name>A0ABU3DHD1_9RHOB</name>
<evidence type="ECO:0000313" key="2">
    <source>
        <dbReference type="Proteomes" id="UP001265259"/>
    </source>
</evidence>
<dbReference type="RefSeq" id="WP_311691225.1">
    <property type="nucleotide sequence ID" value="NZ_JAVRHL010000002.1"/>
</dbReference>
<dbReference type="EMBL" id="JAVRHL010000002">
    <property type="protein sequence ID" value="MDT0683087.1"/>
    <property type="molecule type" value="Genomic_DNA"/>
</dbReference>
<keyword evidence="2" id="KW-1185">Reference proteome</keyword>
<sequence>MEKIQEQAKGLLRDLGYEVGYLSGLDTYELYVERPESAHEKIEFLRSLNTALAESRKPDDAS</sequence>
<organism evidence="1 2">
    <name type="scientific">Tropicimonas omnivorans</name>
    <dbReference type="NCBI Taxonomy" id="3075590"/>
    <lineage>
        <taxon>Bacteria</taxon>
        <taxon>Pseudomonadati</taxon>
        <taxon>Pseudomonadota</taxon>
        <taxon>Alphaproteobacteria</taxon>
        <taxon>Rhodobacterales</taxon>
        <taxon>Roseobacteraceae</taxon>
        <taxon>Tropicimonas</taxon>
    </lineage>
</organism>
<dbReference type="Proteomes" id="UP001265259">
    <property type="component" value="Unassembled WGS sequence"/>
</dbReference>
<accession>A0ABU3DHD1</accession>